<feature type="region of interest" description="Disordered" evidence="4">
    <location>
        <begin position="485"/>
        <end position="522"/>
    </location>
</feature>
<evidence type="ECO:0008006" key="9">
    <source>
        <dbReference type="Google" id="ProtNLM"/>
    </source>
</evidence>
<name>A0A9P8A5R4_MORAP</name>
<dbReference type="InterPro" id="IPR036047">
    <property type="entry name" value="F-box-like_dom_sf"/>
</dbReference>
<evidence type="ECO:0000259" key="6">
    <source>
        <dbReference type="Pfam" id="PF05181"/>
    </source>
</evidence>
<keyword evidence="2" id="KW-0862">Zinc</keyword>
<dbReference type="InterPro" id="IPR037129">
    <property type="entry name" value="XPA_sf"/>
</dbReference>
<feature type="compositionally biased region" description="Basic residues" evidence="4">
    <location>
        <begin position="153"/>
        <end position="162"/>
    </location>
</feature>
<feature type="region of interest" description="Disordered" evidence="4">
    <location>
        <begin position="295"/>
        <end position="357"/>
    </location>
</feature>
<keyword evidence="3" id="KW-0539">Nucleus</keyword>
<dbReference type="Pfam" id="PF05181">
    <property type="entry name" value="XPA_C"/>
    <property type="match status" value="1"/>
</dbReference>
<evidence type="ECO:0000256" key="1">
    <source>
        <dbReference type="ARBA" id="ARBA00004123"/>
    </source>
</evidence>
<dbReference type="Proteomes" id="UP000717515">
    <property type="component" value="Unassembled WGS sequence"/>
</dbReference>
<feature type="compositionally biased region" description="Polar residues" evidence="4">
    <location>
        <begin position="500"/>
        <end position="522"/>
    </location>
</feature>
<dbReference type="EMBL" id="JAIFTL010000107">
    <property type="protein sequence ID" value="KAG9323295.1"/>
    <property type="molecule type" value="Genomic_DNA"/>
</dbReference>
<dbReference type="CDD" id="cd21075">
    <property type="entry name" value="DBD_XPA-like"/>
    <property type="match status" value="1"/>
</dbReference>
<sequence>MGRTTTTATTTTTTATATATATRRSTRLAIKVEDKTQDAATAPPKALTKTTAKAKAKTASTSTAKAAPKAVVKKAGKAGQAAAGQAAGKTAGKTAGKELAKTTRTKKVGKEPAVPKATKAKKQTPPEPAASRQRKRKQDQIDTAADDAPVVKPTKRPRKSKNAKAVALKQENHDVEMASTTASPRPRNRTDPCEMLPTEVWHQVLSLLPLSQAATSSLVSKTWLDGARAWPIWKQICEASKLGKPKRKYKTYMSLVCAQSYFICDKCHSFSHGIKVFNASGIPLPVDVIVKKAEKPNTEQAQGQAKNKDTSKGTNEDTAKDDKGNNKAVEKDKEQHEDQKPQDQRQSYADPTADDQASGDIVERWNLCHDCRTAYYLDYPEEYRRLPGESEDDWEHRRSDRITKTRACSTYYLTEEDLAGLDYREVRNPHHRSWYPMRLFDRHDIQDRALDIHGGWVGVDACTKGIARARRLACKLRDAAVLGDSTQPRKKRVMKEDPTQGASQSTSQESVQGASQEASQGLGSTQVQLLEVKQELATQLANGAAFTTSGMTPMSAMPTMPTMPVVAAGAQ</sequence>
<proteinExistence type="predicted"/>
<feature type="domain" description="XPA C-terminal" evidence="6">
    <location>
        <begin position="402"/>
        <end position="444"/>
    </location>
</feature>
<dbReference type="InterPro" id="IPR009061">
    <property type="entry name" value="DNA-bd_dom_put_sf"/>
</dbReference>
<evidence type="ECO:0000313" key="8">
    <source>
        <dbReference type="Proteomes" id="UP000717515"/>
    </source>
</evidence>
<dbReference type="InterPro" id="IPR001810">
    <property type="entry name" value="F-box_dom"/>
</dbReference>
<accession>A0A9P8A5R4</accession>
<feature type="compositionally biased region" description="Low complexity" evidence="4">
    <location>
        <begin position="77"/>
        <end position="94"/>
    </location>
</feature>
<feature type="compositionally biased region" description="Low complexity" evidence="4">
    <location>
        <begin position="39"/>
        <end position="70"/>
    </location>
</feature>
<evidence type="ECO:0000256" key="3">
    <source>
        <dbReference type="ARBA" id="ARBA00023242"/>
    </source>
</evidence>
<comment type="subcellular location">
    <subcellularLocation>
        <location evidence="1">Nucleus</location>
    </subcellularLocation>
</comment>
<feature type="region of interest" description="Disordered" evidence="4">
    <location>
        <begin position="1"/>
        <end position="167"/>
    </location>
</feature>
<feature type="compositionally biased region" description="Low complexity" evidence="4">
    <location>
        <begin position="1"/>
        <end position="22"/>
    </location>
</feature>
<feature type="compositionally biased region" description="Basic and acidic residues" evidence="4">
    <location>
        <begin position="306"/>
        <end position="343"/>
    </location>
</feature>
<dbReference type="SUPFAM" id="SSF46955">
    <property type="entry name" value="Putative DNA-binding domain"/>
    <property type="match status" value="1"/>
</dbReference>
<dbReference type="Gene3D" id="3.90.530.10">
    <property type="entry name" value="XPA C-terminal domain"/>
    <property type="match status" value="1"/>
</dbReference>
<feature type="domain" description="F-box" evidence="5">
    <location>
        <begin position="195"/>
        <end position="225"/>
    </location>
</feature>
<reference evidence="7" key="1">
    <citation type="submission" date="2021-07" db="EMBL/GenBank/DDBJ databases">
        <title>Draft genome of Mortierella alpina, strain LL118, isolated from an aspen leaf litter sample.</title>
        <authorList>
            <person name="Yang S."/>
            <person name="Vinatzer B.A."/>
        </authorList>
    </citation>
    <scope>NUCLEOTIDE SEQUENCE</scope>
    <source>
        <strain evidence="7">LL118</strain>
    </source>
</reference>
<dbReference type="AlphaFoldDB" id="A0A9P8A5R4"/>
<organism evidence="7 8">
    <name type="scientific">Mortierella alpina</name>
    <name type="common">Oleaginous fungus</name>
    <name type="synonym">Mortierella renispora</name>
    <dbReference type="NCBI Taxonomy" id="64518"/>
    <lineage>
        <taxon>Eukaryota</taxon>
        <taxon>Fungi</taxon>
        <taxon>Fungi incertae sedis</taxon>
        <taxon>Mucoromycota</taxon>
        <taxon>Mortierellomycotina</taxon>
        <taxon>Mortierellomycetes</taxon>
        <taxon>Mortierellales</taxon>
        <taxon>Mortierellaceae</taxon>
        <taxon>Mortierella</taxon>
    </lineage>
</organism>
<dbReference type="GO" id="GO:0005634">
    <property type="term" value="C:nucleus"/>
    <property type="evidence" value="ECO:0007669"/>
    <property type="project" value="UniProtKB-SubCell"/>
</dbReference>
<dbReference type="Gene3D" id="1.20.1280.50">
    <property type="match status" value="1"/>
</dbReference>
<dbReference type="SUPFAM" id="SSF81383">
    <property type="entry name" value="F-box domain"/>
    <property type="match status" value="1"/>
</dbReference>
<evidence type="ECO:0000313" key="7">
    <source>
        <dbReference type="EMBL" id="KAG9323295.1"/>
    </source>
</evidence>
<gene>
    <name evidence="7" type="ORF">KVV02_002274</name>
</gene>
<dbReference type="Pfam" id="PF00646">
    <property type="entry name" value="F-box"/>
    <property type="match status" value="1"/>
</dbReference>
<comment type="caution">
    <text evidence="7">The sequence shown here is derived from an EMBL/GenBank/DDBJ whole genome shotgun (WGS) entry which is preliminary data.</text>
</comment>
<evidence type="ECO:0000256" key="2">
    <source>
        <dbReference type="ARBA" id="ARBA00022833"/>
    </source>
</evidence>
<evidence type="ECO:0000256" key="4">
    <source>
        <dbReference type="SAM" id="MobiDB-lite"/>
    </source>
</evidence>
<evidence type="ECO:0000259" key="5">
    <source>
        <dbReference type="Pfam" id="PF00646"/>
    </source>
</evidence>
<dbReference type="InterPro" id="IPR022656">
    <property type="entry name" value="XPA_C"/>
</dbReference>
<protein>
    <recommendedName>
        <fullName evidence="9">F-box domain-containing protein</fullName>
    </recommendedName>
</protein>